<dbReference type="InterPro" id="IPR034829">
    <property type="entry name" value="DnaD-like_sf"/>
</dbReference>
<feature type="region of interest" description="Disordered" evidence="1">
    <location>
        <begin position="126"/>
        <end position="159"/>
    </location>
</feature>
<sequence>MSKRVVVAEGELLFKQDAFAAIYGVGHIVQVWDDNLNMHELAELTGKQVRVIVEEVSEIDDNLKDVVAVWEQEGFGLISQRDGERLQELIDNYPVEQVKAAIAKAAANGKRKVAYVAGILRNDSVDGSRKGKDGKQRVQKSARFPEQYRSPDELRQTLQ</sequence>
<protein>
    <submittedName>
        <fullName evidence="3">Putative DnaB domain protein</fullName>
    </submittedName>
</protein>
<feature type="compositionally biased region" description="Basic and acidic residues" evidence="1">
    <location>
        <begin position="126"/>
        <end position="136"/>
    </location>
</feature>
<dbReference type="SUPFAM" id="SSF158499">
    <property type="entry name" value="DnaD domain-like"/>
    <property type="match status" value="1"/>
</dbReference>
<feature type="compositionally biased region" description="Basic and acidic residues" evidence="1">
    <location>
        <begin position="149"/>
        <end position="159"/>
    </location>
</feature>
<dbReference type="EMBL" id="MT144694">
    <property type="protein sequence ID" value="QJH97621.1"/>
    <property type="molecule type" value="Genomic_DNA"/>
</dbReference>
<name>A0A6H2A458_9ZZZZ</name>
<evidence type="ECO:0000313" key="4">
    <source>
        <dbReference type="EMBL" id="QJH97621.1"/>
    </source>
</evidence>
<organism evidence="3">
    <name type="scientific">viral metagenome</name>
    <dbReference type="NCBI Taxonomy" id="1070528"/>
    <lineage>
        <taxon>unclassified sequences</taxon>
        <taxon>metagenomes</taxon>
        <taxon>organismal metagenomes</taxon>
    </lineage>
</organism>
<proteinExistence type="predicted"/>
<reference evidence="3" key="1">
    <citation type="submission" date="2020-03" db="EMBL/GenBank/DDBJ databases">
        <title>The deep terrestrial virosphere.</title>
        <authorList>
            <person name="Holmfeldt K."/>
            <person name="Nilsson E."/>
            <person name="Simone D."/>
            <person name="Lopez-Fernandez M."/>
            <person name="Wu X."/>
            <person name="de Brujin I."/>
            <person name="Lundin D."/>
            <person name="Andersson A."/>
            <person name="Bertilsson S."/>
            <person name="Dopson M."/>
        </authorList>
    </citation>
    <scope>NUCLEOTIDE SEQUENCE</scope>
    <source>
        <strain evidence="3">TM448A05167</strain>
        <strain evidence="4">TM448B01051</strain>
    </source>
</reference>
<feature type="domain" description="DnaB/C C-terminal" evidence="2">
    <location>
        <begin position="69"/>
        <end position="122"/>
    </location>
</feature>
<gene>
    <name evidence="3" type="ORF">TM448A05167_0006</name>
    <name evidence="4" type="ORF">TM448B01051_0009</name>
</gene>
<dbReference type="Pfam" id="PF07261">
    <property type="entry name" value="DnaB_2"/>
    <property type="match status" value="1"/>
</dbReference>
<dbReference type="InterPro" id="IPR006343">
    <property type="entry name" value="DnaB/C_C"/>
</dbReference>
<dbReference type="Gene3D" id="1.10.10.630">
    <property type="entry name" value="DnaD domain-like"/>
    <property type="match status" value="1"/>
</dbReference>
<accession>A0A6H2A458</accession>
<dbReference type="NCBIfam" id="TIGR01446">
    <property type="entry name" value="DnaD_dom"/>
    <property type="match status" value="1"/>
</dbReference>
<evidence type="ECO:0000313" key="3">
    <source>
        <dbReference type="EMBL" id="QJA54502.1"/>
    </source>
</evidence>
<evidence type="ECO:0000259" key="2">
    <source>
        <dbReference type="Pfam" id="PF07261"/>
    </source>
</evidence>
<evidence type="ECO:0000256" key="1">
    <source>
        <dbReference type="SAM" id="MobiDB-lite"/>
    </source>
</evidence>
<dbReference type="EMBL" id="MT144512">
    <property type="protein sequence ID" value="QJA54502.1"/>
    <property type="molecule type" value="Genomic_DNA"/>
</dbReference>
<dbReference type="AlphaFoldDB" id="A0A6H2A458"/>